<protein>
    <recommendedName>
        <fullName evidence="2">ADP-ribosylglycohydrolase</fullName>
    </recommendedName>
</protein>
<dbReference type="InterPro" id="IPR005502">
    <property type="entry name" value="Ribosyl_crysJ1"/>
</dbReference>
<evidence type="ECO:0000313" key="1">
    <source>
        <dbReference type="EMBL" id="CAA9211061.1"/>
    </source>
</evidence>
<name>A0A6J4GZJ3_9CYAN</name>
<dbReference type="Gene3D" id="1.10.4080.10">
    <property type="entry name" value="ADP-ribosylation/Crystallin J1"/>
    <property type="match status" value="1"/>
</dbReference>
<reference evidence="1" key="1">
    <citation type="submission" date="2020-02" db="EMBL/GenBank/DDBJ databases">
        <authorList>
            <person name="Meier V. D."/>
        </authorList>
    </citation>
    <scope>NUCLEOTIDE SEQUENCE</scope>
    <source>
        <strain evidence="1">AVDCRST_MAG92</strain>
    </source>
</reference>
<sequence>MATSGIKSLINCGRLDVEDWLLHAAKMPPTLALLKRSASSSEAAVATLPVALFFHDNEIKLQQQLQQVATVWQRFEGCEGVLAVGYAIALALTEKLNSATLIPRILSYLGTSQTTLVQQLEQVQTLIEQGAGLDTTITQLRHEAQRLGEPSLNPFTSIAIAIYCFLTTPEDFRLSVSRAARSRYQPQITAALTGAIAGAYNSNIGIPVGWRLAASRINIGNERLQLADRLLAVWSGVYEISDVEPFPWAAIAAPRVIGPR</sequence>
<dbReference type="InterPro" id="IPR036705">
    <property type="entry name" value="Ribosyl_crysJ1_sf"/>
</dbReference>
<accession>A0A6J4GZJ3</accession>
<dbReference type="EMBL" id="CADCTM010000013">
    <property type="protein sequence ID" value="CAA9211061.1"/>
    <property type="molecule type" value="Genomic_DNA"/>
</dbReference>
<evidence type="ECO:0008006" key="2">
    <source>
        <dbReference type="Google" id="ProtNLM"/>
    </source>
</evidence>
<dbReference type="AlphaFoldDB" id="A0A6J4GZJ3"/>
<dbReference type="Pfam" id="PF03747">
    <property type="entry name" value="ADP_ribosyl_GH"/>
    <property type="match status" value="1"/>
</dbReference>
<gene>
    <name evidence="1" type="ORF">AVDCRST_MAG92-93</name>
</gene>
<organism evidence="1">
    <name type="scientific">uncultured Coleofasciculus sp</name>
    <dbReference type="NCBI Taxonomy" id="1267456"/>
    <lineage>
        <taxon>Bacteria</taxon>
        <taxon>Bacillati</taxon>
        <taxon>Cyanobacteriota</taxon>
        <taxon>Cyanophyceae</taxon>
        <taxon>Coleofasciculales</taxon>
        <taxon>Coleofasciculaceae</taxon>
        <taxon>Coleofasciculus</taxon>
        <taxon>environmental samples</taxon>
    </lineage>
</organism>
<proteinExistence type="predicted"/>
<dbReference type="SUPFAM" id="SSF101478">
    <property type="entry name" value="ADP-ribosylglycohydrolase"/>
    <property type="match status" value="1"/>
</dbReference>